<keyword evidence="4" id="KW-1185">Reference proteome</keyword>
<dbReference type="AlphaFoldDB" id="A0A5C1Q5X3"/>
<protein>
    <submittedName>
        <fullName evidence="2">Uncharacterized protein</fullName>
    </submittedName>
</protein>
<reference evidence="2 3" key="1">
    <citation type="submission" date="2019-02" db="EMBL/GenBank/DDBJ databases">
        <title>Complete Genome Sequence and Methylome Analysis of Sphaerotilus natans subsp. sulfidivorans D-507.</title>
        <authorList>
            <person name="Fomenkov A."/>
            <person name="Gridneva E."/>
            <person name="Smolyakov D."/>
            <person name="Dubinina G."/>
            <person name="Vincze T."/>
            <person name="Grabovich M."/>
            <person name="Roberts R.J."/>
        </authorList>
    </citation>
    <scope>NUCLEOTIDE SEQUENCE [LARGE SCALE GENOMIC DNA]</scope>
    <source>
        <strain evidence="2 3">D-507</strain>
        <plasmid evidence="3">psna507_unt12</plasmid>
        <plasmid evidence="2">pSna507_unt12</plasmid>
    </source>
</reference>
<dbReference type="EMBL" id="JBEPLS010000023">
    <property type="protein sequence ID" value="MET3605767.1"/>
    <property type="molecule type" value="Genomic_DNA"/>
</dbReference>
<dbReference type="EMBL" id="CP035709">
    <property type="protein sequence ID" value="QEN02857.1"/>
    <property type="molecule type" value="Genomic_DNA"/>
</dbReference>
<evidence type="ECO:0000313" key="2">
    <source>
        <dbReference type="EMBL" id="QEN02857.1"/>
    </source>
</evidence>
<evidence type="ECO:0000313" key="4">
    <source>
        <dbReference type="Proteomes" id="UP001549111"/>
    </source>
</evidence>
<evidence type="ECO:0000313" key="3">
    <source>
        <dbReference type="Proteomes" id="UP000323522"/>
    </source>
</evidence>
<sequence>MPSTNISNDCNAHPSGAALLSGLSMLFGQIGLDLRNLRDLIRHCEGPEDGMRTLLDGALATSAWRCELGARVADPLAPPRITEIEQFLDADLIEHLSLHGR</sequence>
<gene>
    <name evidence="1" type="ORF">ABIC99_003601</name>
    <name evidence="2" type="ORF">EWH46_18510</name>
</gene>
<accession>A0A5C1Q5X3</accession>
<dbReference type="Proteomes" id="UP001549111">
    <property type="component" value="Unassembled WGS sequence"/>
</dbReference>
<keyword evidence="2" id="KW-0614">Plasmid</keyword>
<name>A0A5C1Q5X3_9BURK</name>
<reference evidence="1 4" key="2">
    <citation type="submission" date="2024-06" db="EMBL/GenBank/DDBJ databases">
        <title>Genomic Encyclopedia of Type Strains, Phase IV (KMG-IV): sequencing the most valuable type-strain genomes for metagenomic binning, comparative biology and taxonomic classification.</title>
        <authorList>
            <person name="Goeker M."/>
        </authorList>
    </citation>
    <scope>NUCLEOTIDE SEQUENCE [LARGE SCALE GENOMIC DNA]</scope>
    <source>
        <strain evidence="1 4">D-501</strain>
    </source>
</reference>
<organism evidence="2 3">
    <name type="scientific">Sphaerotilus sulfidivorans</name>
    <dbReference type="NCBI Taxonomy" id="639200"/>
    <lineage>
        <taxon>Bacteria</taxon>
        <taxon>Pseudomonadati</taxon>
        <taxon>Pseudomonadota</taxon>
        <taxon>Betaproteobacteria</taxon>
        <taxon>Burkholderiales</taxon>
        <taxon>Sphaerotilaceae</taxon>
        <taxon>Sphaerotilus</taxon>
    </lineage>
</organism>
<proteinExistence type="predicted"/>
<dbReference type="KEGG" id="snn:EWH46_18510"/>
<geneLocation type="plasmid" evidence="3">
    <name>psna507_unt12</name>
</geneLocation>
<dbReference type="RefSeq" id="WP_180692994.1">
    <property type="nucleotide sequence ID" value="NZ_JACCPY010000030.1"/>
</dbReference>
<evidence type="ECO:0000313" key="1">
    <source>
        <dbReference type="EMBL" id="MET3605767.1"/>
    </source>
</evidence>
<geneLocation type="plasmid" evidence="2">
    <name>pSna507_unt12</name>
</geneLocation>
<dbReference type="Proteomes" id="UP000323522">
    <property type="component" value="Plasmid pSna507_unt12"/>
</dbReference>